<feature type="domain" description="Wax synthase" evidence="9">
    <location>
        <begin position="328"/>
        <end position="408"/>
    </location>
</feature>
<feature type="transmembrane region" description="Helical" evidence="8">
    <location>
        <begin position="94"/>
        <end position="113"/>
    </location>
</feature>
<dbReference type="EMBL" id="RSCE01000003">
    <property type="protein sequence ID" value="RSH84352.1"/>
    <property type="molecule type" value="Genomic_DNA"/>
</dbReference>
<evidence type="ECO:0000259" key="9">
    <source>
        <dbReference type="Pfam" id="PF13813"/>
    </source>
</evidence>
<dbReference type="GeneID" id="39590415"/>
<accession>A0A427XZV5</accession>
<reference evidence="10 11" key="1">
    <citation type="submission" date="2018-11" db="EMBL/GenBank/DDBJ databases">
        <title>Genome sequence of Apiotrichum porosum DSM 27194.</title>
        <authorList>
            <person name="Aliyu H."/>
            <person name="Gorte O."/>
            <person name="Ochsenreither K."/>
        </authorList>
    </citation>
    <scope>NUCLEOTIDE SEQUENCE [LARGE SCALE GENOMIC DNA]</scope>
    <source>
        <strain evidence="10 11">DSM 27194</strain>
    </source>
</reference>
<keyword evidence="11" id="KW-1185">Reference proteome</keyword>
<organism evidence="10 11">
    <name type="scientific">Apiotrichum porosum</name>
    <dbReference type="NCBI Taxonomy" id="105984"/>
    <lineage>
        <taxon>Eukaryota</taxon>
        <taxon>Fungi</taxon>
        <taxon>Dikarya</taxon>
        <taxon>Basidiomycota</taxon>
        <taxon>Agaricomycotina</taxon>
        <taxon>Tremellomycetes</taxon>
        <taxon>Trichosporonales</taxon>
        <taxon>Trichosporonaceae</taxon>
        <taxon>Apiotrichum</taxon>
    </lineage>
</organism>
<protein>
    <recommendedName>
        <fullName evidence="9">Wax synthase domain-containing protein</fullName>
    </recommendedName>
</protein>
<gene>
    <name evidence="10" type="ORF">EHS24_005872</name>
</gene>
<comment type="similarity">
    <text evidence="3">Belongs to the wax synthase family.</text>
</comment>
<feature type="transmembrane region" description="Helical" evidence="8">
    <location>
        <begin position="455"/>
        <end position="477"/>
    </location>
</feature>
<evidence type="ECO:0000256" key="5">
    <source>
        <dbReference type="ARBA" id="ARBA00022692"/>
    </source>
</evidence>
<dbReference type="GO" id="GO:0008374">
    <property type="term" value="F:O-acyltransferase activity"/>
    <property type="evidence" value="ECO:0007669"/>
    <property type="project" value="InterPro"/>
</dbReference>
<feature type="transmembrane region" description="Helical" evidence="8">
    <location>
        <begin position="401"/>
        <end position="419"/>
    </location>
</feature>
<keyword evidence="6 8" id="KW-1133">Transmembrane helix</keyword>
<evidence type="ECO:0000313" key="11">
    <source>
        <dbReference type="Proteomes" id="UP000279236"/>
    </source>
</evidence>
<feature type="transmembrane region" description="Helical" evidence="8">
    <location>
        <begin position="355"/>
        <end position="381"/>
    </location>
</feature>
<dbReference type="OrthoDB" id="1077582at2759"/>
<dbReference type="InterPro" id="IPR044851">
    <property type="entry name" value="Wax_synthase"/>
</dbReference>
<dbReference type="Pfam" id="PF13813">
    <property type="entry name" value="MBOAT_2"/>
    <property type="match status" value="1"/>
</dbReference>
<proteinExistence type="inferred from homology"/>
<dbReference type="InterPro" id="IPR032805">
    <property type="entry name" value="Wax_synthase_dom"/>
</dbReference>
<dbReference type="Proteomes" id="UP000279236">
    <property type="component" value="Unassembled WGS sequence"/>
</dbReference>
<dbReference type="GO" id="GO:0006629">
    <property type="term" value="P:lipid metabolic process"/>
    <property type="evidence" value="ECO:0007669"/>
    <property type="project" value="InterPro"/>
</dbReference>
<comment type="pathway">
    <text evidence="2">Secondary metabolite biosynthesis.</text>
</comment>
<dbReference type="PANTHER" id="PTHR31595:SF57">
    <property type="entry name" value="OS04G0481900 PROTEIN"/>
    <property type="match status" value="1"/>
</dbReference>
<comment type="subcellular location">
    <subcellularLocation>
        <location evidence="1">Membrane</location>
        <topology evidence="1">Multi-pass membrane protein</topology>
    </subcellularLocation>
</comment>
<evidence type="ECO:0000256" key="6">
    <source>
        <dbReference type="ARBA" id="ARBA00022989"/>
    </source>
</evidence>
<name>A0A427XZV5_9TREE</name>
<keyword evidence="4" id="KW-0808">Transferase</keyword>
<keyword evidence="7 8" id="KW-0472">Membrane</keyword>
<dbReference type="RefSeq" id="XP_028477800.1">
    <property type="nucleotide sequence ID" value="XM_028621348.1"/>
</dbReference>
<evidence type="ECO:0000256" key="3">
    <source>
        <dbReference type="ARBA" id="ARBA00007282"/>
    </source>
</evidence>
<feature type="transmembrane region" description="Helical" evidence="8">
    <location>
        <begin position="63"/>
        <end position="82"/>
    </location>
</feature>
<feature type="transmembrane region" description="Helical" evidence="8">
    <location>
        <begin position="119"/>
        <end position="141"/>
    </location>
</feature>
<comment type="caution">
    <text evidence="10">The sequence shown here is derived from an EMBL/GenBank/DDBJ whole genome shotgun (WGS) entry which is preliminary data.</text>
</comment>
<dbReference type="GO" id="GO:0016020">
    <property type="term" value="C:membrane"/>
    <property type="evidence" value="ECO:0007669"/>
    <property type="project" value="UniProtKB-SubCell"/>
</dbReference>
<evidence type="ECO:0000313" key="10">
    <source>
        <dbReference type="EMBL" id="RSH84352.1"/>
    </source>
</evidence>
<evidence type="ECO:0000256" key="8">
    <source>
        <dbReference type="SAM" id="Phobius"/>
    </source>
</evidence>
<dbReference type="PANTHER" id="PTHR31595">
    <property type="entry name" value="LONG-CHAIN-ALCOHOL O-FATTY-ACYLTRANSFERASE 3-RELATED"/>
    <property type="match status" value="1"/>
</dbReference>
<dbReference type="STRING" id="105984.A0A427XZV5"/>
<sequence length="490" mass="54518">MHDSDPFFLPPTDLLPTDPLPVDPDAPYLLTVSPPGDPRFGPILYQLHSLFLRAGPLQSRFSWWLYTSVPLYIVFAQAYILVGGKKGTRPIRAALAAAYVSLTLYNVMTYRIVDLRLNLWNTALLLLIMQVGIQSVEFGLLKDPINDPYMHFHKRRRIVAAYDLILNQRMLSLGAVGLDVGAGPPNAVINKLDGPQIERQYSLSRPMPPRPKTRFGAVLRHLGHTLRAYLILDIMMGLSQVATSPEWSAIRGGTLPAEADMIDKLAAKNHFTLFPGTLNIPISSWGIGYTTSYACNICVWVGFTFAYHIQAALTIASGLWEPSSWDLDLFFHPWFADSVLDFWGRRWHQILRHHFNILSMATINILGLPISSYTIIPLTFFWSGMLHALAGLNMHPAPSPWPLAGFFFAQALGSCAEVAFKRYTGVRVGGWWGMIYCQLFMMLTGRAAANSWIDAGLAGATVTAPYGIGRIIAPYILKSERILSAVPSMN</sequence>
<feature type="transmembrane region" description="Helical" evidence="8">
    <location>
        <begin position="431"/>
        <end position="449"/>
    </location>
</feature>
<dbReference type="AlphaFoldDB" id="A0A427XZV5"/>
<evidence type="ECO:0000256" key="1">
    <source>
        <dbReference type="ARBA" id="ARBA00004141"/>
    </source>
</evidence>
<evidence type="ECO:0000256" key="7">
    <source>
        <dbReference type="ARBA" id="ARBA00023136"/>
    </source>
</evidence>
<evidence type="ECO:0000256" key="4">
    <source>
        <dbReference type="ARBA" id="ARBA00022679"/>
    </source>
</evidence>
<keyword evidence="5 8" id="KW-0812">Transmembrane</keyword>
<evidence type="ECO:0000256" key="2">
    <source>
        <dbReference type="ARBA" id="ARBA00005179"/>
    </source>
</evidence>